<sequence>MSSMKDRVEGEFRKPVVYGNRAVPLPEKLPNGHTHRWTVYFRSFNDEPLSKFIKKVQFKLHQDYENSTRNVEQEPFEVTETGWGEFHVGMRIYFHDSQERQASCTHYLALRAPEVTREGTVPVIMKENYDELVFINPTRKMYELLTDTNDVKPHDSARWFFDYPKIIAENQQRMANLAKQSDQEVSELTESIKVIASKCAAIREKLKEADLKG</sequence>
<evidence type="ECO:0000313" key="6">
    <source>
        <dbReference type="Proteomes" id="UP000492821"/>
    </source>
</evidence>
<keyword evidence="3 4" id="KW-0539">Nucleus</keyword>
<evidence type="ECO:0000313" key="7">
    <source>
        <dbReference type="WBParaSite" id="Pan_g22439.t1"/>
    </source>
</evidence>
<dbReference type="GO" id="GO:0006355">
    <property type="term" value="P:regulation of DNA-templated transcription"/>
    <property type="evidence" value="ECO:0007669"/>
    <property type="project" value="InterPro"/>
</dbReference>
<dbReference type="AlphaFoldDB" id="A0A7E4VNV5"/>
<reference evidence="7" key="2">
    <citation type="submission" date="2020-10" db="UniProtKB">
        <authorList>
            <consortium name="WormBaseParasite"/>
        </authorList>
    </citation>
    <scope>IDENTIFICATION</scope>
</reference>
<accession>A0A7E4VNV5</accession>
<comment type="subcellular location">
    <subcellularLocation>
        <location evidence="4">Nucleus</location>
    </subcellularLocation>
</comment>
<keyword evidence="1" id="KW-0805">Transcription regulation</keyword>
<dbReference type="WBParaSite" id="Pan_g22439.t1">
    <property type="protein sequence ID" value="Pan_g22439.t1"/>
    <property type="gene ID" value="Pan_g22439"/>
</dbReference>
<dbReference type="PANTHER" id="PTHR47573:SF1">
    <property type="entry name" value="PROTEIN AF-9 HOMOLOG"/>
    <property type="match status" value="1"/>
</dbReference>
<evidence type="ECO:0000256" key="1">
    <source>
        <dbReference type="ARBA" id="ARBA00023015"/>
    </source>
</evidence>
<reference evidence="6" key="1">
    <citation type="journal article" date="2013" name="Genetics">
        <title>The draft genome and transcriptome of Panagrellus redivivus are shaped by the harsh demands of a free-living lifestyle.</title>
        <authorList>
            <person name="Srinivasan J."/>
            <person name="Dillman A.R."/>
            <person name="Macchietto M.G."/>
            <person name="Heikkinen L."/>
            <person name="Lakso M."/>
            <person name="Fracchia K.M."/>
            <person name="Antoshechkin I."/>
            <person name="Mortazavi A."/>
            <person name="Wong G."/>
            <person name="Sternberg P.W."/>
        </authorList>
    </citation>
    <scope>NUCLEOTIDE SEQUENCE [LARGE SCALE GENOMIC DNA]</scope>
    <source>
        <strain evidence="6">MT8872</strain>
    </source>
</reference>
<keyword evidence="6" id="KW-1185">Reference proteome</keyword>
<evidence type="ECO:0000256" key="3">
    <source>
        <dbReference type="ARBA" id="ARBA00023242"/>
    </source>
</evidence>
<organism evidence="6 7">
    <name type="scientific">Panagrellus redivivus</name>
    <name type="common">Microworm</name>
    <dbReference type="NCBI Taxonomy" id="6233"/>
    <lineage>
        <taxon>Eukaryota</taxon>
        <taxon>Metazoa</taxon>
        <taxon>Ecdysozoa</taxon>
        <taxon>Nematoda</taxon>
        <taxon>Chromadorea</taxon>
        <taxon>Rhabditida</taxon>
        <taxon>Tylenchina</taxon>
        <taxon>Panagrolaimomorpha</taxon>
        <taxon>Panagrolaimoidea</taxon>
        <taxon>Panagrolaimidae</taxon>
        <taxon>Panagrellus</taxon>
    </lineage>
</organism>
<name>A0A7E4VNV5_PANRE</name>
<dbReference type="GO" id="GO:0005634">
    <property type="term" value="C:nucleus"/>
    <property type="evidence" value="ECO:0007669"/>
    <property type="project" value="UniProtKB-SubCell"/>
</dbReference>
<protein>
    <submittedName>
        <fullName evidence="7">MATH domain-containing protein</fullName>
    </submittedName>
</protein>
<feature type="domain" description="YEATS" evidence="5">
    <location>
        <begin position="6"/>
        <end position="148"/>
    </location>
</feature>
<evidence type="ECO:0000256" key="4">
    <source>
        <dbReference type="PROSITE-ProRule" id="PRU00376"/>
    </source>
</evidence>
<evidence type="ECO:0000259" key="5">
    <source>
        <dbReference type="PROSITE" id="PS51037"/>
    </source>
</evidence>
<dbReference type="PROSITE" id="PS51037">
    <property type="entry name" value="YEATS"/>
    <property type="match status" value="1"/>
</dbReference>
<dbReference type="Pfam" id="PF03366">
    <property type="entry name" value="YEATS"/>
    <property type="match status" value="1"/>
</dbReference>
<dbReference type="Proteomes" id="UP000492821">
    <property type="component" value="Unassembled WGS sequence"/>
</dbReference>
<dbReference type="InterPro" id="IPR005033">
    <property type="entry name" value="YEATS"/>
</dbReference>
<dbReference type="InterPro" id="IPR038704">
    <property type="entry name" value="YEAST_sf"/>
</dbReference>
<dbReference type="InterPro" id="IPR055129">
    <property type="entry name" value="YEATS_dom"/>
</dbReference>
<dbReference type="Gene3D" id="2.60.40.1970">
    <property type="entry name" value="YEATS domain"/>
    <property type="match status" value="1"/>
</dbReference>
<keyword evidence="2" id="KW-0804">Transcription</keyword>
<proteinExistence type="predicted"/>
<dbReference type="PANTHER" id="PTHR47573">
    <property type="entry name" value="PROTEIN AF-9 HOMOLOG"/>
    <property type="match status" value="1"/>
</dbReference>
<evidence type="ECO:0000256" key="2">
    <source>
        <dbReference type="ARBA" id="ARBA00023163"/>
    </source>
</evidence>